<dbReference type="PROSITE" id="PS51892">
    <property type="entry name" value="SUBTILASE"/>
    <property type="match status" value="1"/>
</dbReference>
<keyword evidence="7" id="KW-0472">Membrane</keyword>
<keyword evidence="7" id="KW-1133">Transmembrane helix</keyword>
<dbReference type="Proteomes" id="UP000265719">
    <property type="component" value="Chromosome"/>
</dbReference>
<dbReference type="PRINTS" id="PR00723">
    <property type="entry name" value="SUBTILISIN"/>
</dbReference>
<evidence type="ECO:0000256" key="2">
    <source>
        <dbReference type="ARBA" id="ARBA00022670"/>
    </source>
</evidence>
<evidence type="ECO:0000313" key="10">
    <source>
        <dbReference type="Proteomes" id="UP000265719"/>
    </source>
</evidence>
<keyword evidence="2" id="KW-0645">Protease</keyword>
<gene>
    <name evidence="9" type="ORF">NI17_022490</name>
</gene>
<organism evidence="9 10">
    <name type="scientific">Thermobifida halotolerans</name>
    <dbReference type="NCBI Taxonomy" id="483545"/>
    <lineage>
        <taxon>Bacteria</taxon>
        <taxon>Bacillati</taxon>
        <taxon>Actinomycetota</taxon>
        <taxon>Actinomycetes</taxon>
        <taxon>Streptosporangiales</taxon>
        <taxon>Nocardiopsidaceae</taxon>
        <taxon>Thermobifida</taxon>
    </lineage>
</organism>
<dbReference type="GO" id="GO:0006508">
    <property type="term" value="P:proteolysis"/>
    <property type="evidence" value="ECO:0007669"/>
    <property type="project" value="UniProtKB-KW"/>
</dbReference>
<dbReference type="InterPro" id="IPR000209">
    <property type="entry name" value="Peptidase_S8/S53_dom"/>
</dbReference>
<dbReference type="InterPro" id="IPR036852">
    <property type="entry name" value="Peptidase_S8/S53_dom_sf"/>
</dbReference>
<feature type="transmembrane region" description="Helical" evidence="7">
    <location>
        <begin position="341"/>
        <end position="361"/>
    </location>
</feature>
<dbReference type="InterPro" id="IPR050131">
    <property type="entry name" value="Peptidase_S8_subtilisin-like"/>
</dbReference>
<proteinExistence type="inferred from homology"/>
<evidence type="ECO:0000313" key="9">
    <source>
        <dbReference type="EMBL" id="UOE22200.1"/>
    </source>
</evidence>
<keyword evidence="4" id="KW-0720">Serine protease</keyword>
<dbReference type="Gene3D" id="3.40.50.200">
    <property type="entry name" value="Peptidase S8/S53 domain"/>
    <property type="match status" value="1"/>
</dbReference>
<dbReference type="KEGG" id="thao:NI17_022490"/>
<protein>
    <submittedName>
        <fullName evidence="9">S8 family serine peptidase</fullName>
    </submittedName>
</protein>
<dbReference type="PANTHER" id="PTHR43806:SF11">
    <property type="entry name" value="CEREVISIN-RELATED"/>
    <property type="match status" value="1"/>
</dbReference>
<feature type="region of interest" description="Disordered" evidence="6">
    <location>
        <begin position="197"/>
        <end position="219"/>
    </location>
</feature>
<evidence type="ECO:0000256" key="6">
    <source>
        <dbReference type="SAM" id="MobiDB-lite"/>
    </source>
</evidence>
<sequence>MPTALPQVNPLKSADHGCVAAESSVVEETPWTHNTLGLAEVHRLNRGKGVTVAVLATAVDGGTPALDGAVEGGGSDCLGFGTFLSGIVAARPVPGSGFVGVAPEAEVVAVATGAPQTGVTTAADLAASIRSATSSGADVILVGTAAWEGSEDLDEAVSAAEEAGALVVAPATALGPEGTLPGHPAQHSSVLSVAAHQTTGEPVLSEPVPLSGDEEDGEGEKGGFARVDLHAPGDRVLSVGPGDDGHFVSGGDGVAAAFVAGAAALVRSGEPELTPAQVRERLLTTAYPSPLGADDPLRGHGRVDPLAAVTGSPGGSANTVPGEGFVPDPSSRGSVETTSTAAVVGVAGFVIVLCVLAGLVVRRGRARRWRPAAPGEPITSDGP</sequence>
<keyword evidence="3" id="KW-0378">Hydrolase</keyword>
<dbReference type="GO" id="GO:0004252">
    <property type="term" value="F:serine-type endopeptidase activity"/>
    <property type="evidence" value="ECO:0007669"/>
    <property type="project" value="InterPro"/>
</dbReference>
<dbReference type="PANTHER" id="PTHR43806">
    <property type="entry name" value="PEPTIDASE S8"/>
    <property type="match status" value="1"/>
</dbReference>
<reference evidence="9" key="1">
    <citation type="submission" date="2020-10" db="EMBL/GenBank/DDBJ databases">
        <title>De novo genome project of the cellulose decomposer Thermobifida halotolerans type strain.</title>
        <authorList>
            <person name="Nagy I."/>
            <person name="Horvath B."/>
            <person name="Kukolya J."/>
            <person name="Nagy I."/>
            <person name="Orsini M."/>
        </authorList>
    </citation>
    <scope>NUCLEOTIDE SEQUENCE</scope>
    <source>
        <strain evidence="9">DSM 44931</strain>
    </source>
</reference>
<dbReference type="EMBL" id="CP063196">
    <property type="protein sequence ID" value="UOE22200.1"/>
    <property type="molecule type" value="Genomic_DNA"/>
</dbReference>
<evidence type="ECO:0000256" key="3">
    <source>
        <dbReference type="ARBA" id="ARBA00022801"/>
    </source>
</evidence>
<dbReference type="InterPro" id="IPR015500">
    <property type="entry name" value="Peptidase_S8_subtilisin-rel"/>
</dbReference>
<dbReference type="AlphaFoldDB" id="A0AA97M2L2"/>
<dbReference type="SUPFAM" id="SSF52743">
    <property type="entry name" value="Subtilisin-like"/>
    <property type="match status" value="1"/>
</dbReference>
<comment type="similarity">
    <text evidence="1 5">Belongs to the peptidase S8 family.</text>
</comment>
<evidence type="ECO:0000256" key="1">
    <source>
        <dbReference type="ARBA" id="ARBA00011073"/>
    </source>
</evidence>
<evidence type="ECO:0000256" key="4">
    <source>
        <dbReference type="ARBA" id="ARBA00022825"/>
    </source>
</evidence>
<evidence type="ECO:0000259" key="8">
    <source>
        <dbReference type="Pfam" id="PF00082"/>
    </source>
</evidence>
<keyword evidence="10" id="KW-1185">Reference proteome</keyword>
<keyword evidence="7" id="KW-0812">Transmembrane</keyword>
<accession>A0AA97M2L2</accession>
<evidence type="ECO:0000256" key="7">
    <source>
        <dbReference type="SAM" id="Phobius"/>
    </source>
</evidence>
<evidence type="ECO:0000256" key="5">
    <source>
        <dbReference type="PROSITE-ProRule" id="PRU01240"/>
    </source>
</evidence>
<dbReference type="Pfam" id="PF00082">
    <property type="entry name" value="Peptidase_S8"/>
    <property type="match status" value="1"/>
</dbReference>
<feature type="domain" description="Peptidase S8/S53" evidence="8">
    <location>
        <begin position="47"/>
        <end position="288"/>
    </location>
</feature>
<comment type="caution">
    <text evidence="5">Lacks conserved residue(s) required for the propagation of feature annotation.</text>
</comment>
<name>A0AA97M2L2_9ACTN</name>